<dbReference type="PANTHER" id="PTHR12709:SF5">
    <property type="entry name" value="DNA-DIRECTED RNA POLYMERASE I SUBUNIT RPA43"/>
    <property type="match status" value="1"/>
</dbReference>
<name>A0ABP1N603_XYLVO</name>
<sequence>MKFKAYTGITWSDLELRGLLEDEDSRVYFEKYKKHVGLHPFHLTNLNAALNEILCSNLNSYDPDLKGFLLAYKNPKLLTPLGEIFYDTCFIHVDIEADFYIFRPEVGCTLKGIVNKKGLDHIGILVHKAFNVSIPKTDDEENWVGDDLEIGQEVRFAVTILDFASKLPFIRGFLNPDDYLRGCKLVQKNVNNRRLSSENNIENSTENSVDRNSKKNSIDAKKKKKHTFFATDSEGSPDEDAPQVKEEVVRQKKSRKKPEQEEITKSTEKKKKERKREKKVKEIDEKSEFKLVHSEYANNSSINGEAANSEELAEPIDVKSKVKKKSKTLSSQSSIDEDNEEKPRKHSVDRKSKKLLNLDSKEDVKKIKFERHSTSSDVEQITEESVFESKPKIKRSPLKRKIQHDSDTSAGEFTTEKYIKTSKSPSKKESKKIKKEGLIEVYKREPVSDVEQEFDFSNVNVKTEDFRDS</sequence>
<feature type="compositionally biased region" description="Basic residues" evidence="5">
    <location>
        <begin position="268"/>
        <end position="278"/>
    </location>
</feature>
<dbReference type="InterPro" id="IPR036898">
    <property type="entry name" value="RNA_pol_Rpb7-like_N_sf"/>
</dbReference>
<gene>
    <name evidence="6" type="ORF">XYLVIOL_LOCUS1883</name>
</gene>
<keyword evidence="4" id="KW-0539">Nucleus</keyword>
<evidence type="ECO:0000256" key="5">
    <source>
        <dbReference type="SAM" id="MobiDB-lite"/>
    </source>
</evidence>
<evidence type="ECO:0000256" key="2">
    <source>
        <dbReference type="ARBA" id="ARBA00022478"/>
    </source>
</evidence>
<keyword evidence="3" id="KW-0804">Transcription</keyword>
<feature type="region of interest" description="Disordered" evidence="5">
    <location>
        <begin position="370"/>
        <end position="435"/>
    </location>
</feature>
<feature type="compositionally biased region" description="Basic residues" evidence="5">
    <location>
        <begin position="344"/>
        <end position="354"/>
    </location>
</feature>
<keyword evidence="2" id="KW-0240">DNA-directed RNA polymerase</keyword>
<comment type="caution">
    <text evidence="6">The sequence shown here is derived from an EMBL/GenBank/DDBJ whole genome shotgun (WGS) entry which is preliminary data.</text>
</comment>
<feature type="compositionally biased region" description="Basic and acidic residues" evidence="5">
    <location>
        <begin position="208"/>
        <end position="220"/>
    </location>
</feature>
<comment type="subcellular location">
    <subcellularLocation>
        <location evidence="1">Nucleus</location>
    </subcellularLocation>
</comment>
<feature type="region of interest" description="Disordered" evidence="5">
    <location>
        <begin position="196"/>
        <end position="356"/>
    </location>
</feature>
<evidence type="ECO:0008006" key="8">
    <source>
        <dbReference type="Google" id="ProtNLM"/>
    </source>
</evidence>
<evidence type="ECO:0000256" key="3">
    <source>
        <dbReference type="ARBA" id="ARBA00023163"/>
    </source>
</evidence>
<proteinExistence type="predicted"/>
<organism evidence="6 7">
    <name type="scientific">Xylocopa violacea</name>
    <name type="common">Violet carpenter bee</name>
    <name type="synonym">Apis violacea</name>
    <dbReference type="NCBI Taxonomy" id="135666"/>
    <lineage>
        <taxon>Eukaryota</taxon>
        <taxon>Metazoa</taxon>
        <taxon>Ecdysozoa</taxon>
        <taxon>Arthropoda</taxon>
        <taxon>Hexapoda</taxon>
        <taxon>Insecta</taxon>
        <taxon>Pterygota</taxon>
        <taxon>Neoptera</taxon>
        <taxon>Endopterygota</taxon>
        <taxon>Hymenoptera</taxon>
        <taxon>Apocrita</taxon>
        <taxon>Aculeata</taxon>
        <taxon>Apoidea</taxon>
        <taxon>Anthophila</taxon>
        <taxon>Apidae</taxon>
        <taxon>Xylocopa</taxon>
        <taxon>Xylocopa</taxon>
    </lineage>
</organism>
<dbReference type="Gene3D" id="2.40.50.1060">
    <property type="match status" value="1"/>
</dbReference>
<keyword evidence="7" id="KW-1185">Reference proteome</keyword>
<evidence type="ECO:0000313" key="6">
    <source>
        <dbReference type="EMBL" id="CAL7935897.1"/>
    </source>
</evidence>
<accession>A0ABP1N603</accession>
<dbReference type="EMBL" id="CAXAJV020001286">
    <property type="protein sequence ID" value="CAL7935897.1"/>
    <property type="molecule type" value="Genomic_DNA"/>
</dbReference>
<evidence type="ECO:0000256" key="4">
    <source>
        <dbReference type="ARBA" id="ARBA00023242"/>
    </source>
</evidence>
<dbReference type="InterPro" id="IPR045113">
    <property type="entry name" value="Rpb7-like"/>
</dbReference>
<dbReference type="PANTHER" id="PTHR12709">
    <property type="entry name" value="DNA-DIRECTED RNA POLYMERASE II, III"/>
    <property type="match status" value="1"/>
</dbReference>
<reference evidence="6 7" key="1">
    <citation type="submission" date="2024-08" db="EMBL/GenBank/DDBJ databases">
        <authorList>
            <person name="Will J Nash"/>
            <person name="Angela Man"/>
            <person name="Seanna McTaggart"/>
            <person name="Kendall Baker"/>
            <person name="Tom Barker"/>
            <person name="Leah Catchpole"/>
            <person name="Alex Durrant"/>
            <person name="Karim Gharbi"/>
            <person name="Naomi Irish"/>
            <person name="Gemy Kaithakottil"/>
            <person name="Debby Ku"/>
            <person name="Aaliyah Providence"/>
            <person name="Felix Shaw"/>
            <person name="David Swarbreck"/>
            <person name="Chris Watkins"/>
            <person name="Ann M. McCartney"/>
            <person name="Giulio Formenti"/>
            <person name="Alice Mouton"/>
            <person name="Noel Vella"/>
            <person name="Bjorn M von Reumont"/>
            <person name="Adriana Vella"/>
            <person name="Wilfried Haerty"/>
        </authorList>
    </citation>
    <scope>NUCLEOTIDE SEQUENCE [LARGE SCALE GENOMIC DNA]</scope>
</reference>
<evidence type="ECO:0000313" key="7">
    <source>
        <dbReference type="Proteomes" id="UP001642520"/>
    </source>
</evidence>
<feature type="compositionally biased region" description="Basic and acidic residues" evidence="5">
    <location>
        <begin position="279"/>
        <end position="293"/>
    </location>
</feature>
<protein>
    <recommendedName>
        <fullName evidence="8">DNA-directed RNA polymerase I subunit RPA43</fullName>
    </recommendedName>
</protein>
<dbReference type="Proteomes" id="UP001642520">
    <property type="component" value="Unassembled WGS sequence"/>
</dbReference>
<evidence type="ECO:0000256" key="1">
    <source>
        <dbReference type="ARBA" id="ARBA00004123"/>
    </source>
</evidence>
<feature type="compositionally biased region" description="Basic and acidic residues" evidence="5">
    <location>
        <begin position="257"/>
        <end position="267"/>
    </location>
</feature>
<dbReference type="Gene3D" id="3.30.1490.120">
    <property type="entry name" value="RNA polymerase Rpb7-like, N-terminal domain"/>
    <property type="match status" value="1"/>
</dbReference>
<feature type="compositionally biased region" description="Basic residues" evidence="5">
    <location>
        <begin position="392"/>
        <end position="402"/>
    </location>
</feature>
<feature type="compositionally biased region" description="Low complexity" evidence="5">
    <location>
        <begin position="197"/>
        <end position="207"/>
    </location>
</feature>